<feature type="domain" description="CCHC-type" evidence="5">
    <location>
        <begin position="238"/>
        <end position="250"/>
    </location>
</feature>
<dbReference type="PROSITE" id="PS50096">
    <property type="entry name" value="IQ"/>
    <property type="match status" value="1"/>
</dbReference>
<evidence type="ECO:0000256" key="2">
    <source>
        <dbReference type="ARBA" id="ARBA00022737"/>
    </source>
</evidence>
<keyword evidence="1" id="KW-0479">Metal-binding</keyword>
<dbReference type="GO" id="GO:0003676">
    <property type="term" value="F:nucleic acid binding"/>
    <property type="evidence" value="ECO:0007669"/>
    <property type="project" value="InterPro"/>
</dbReference>
<evidence type="ECO:0000259" key="6">
    <source>
        <dbReference type="Pfam" id="PF14432"/>
    </source>
</evidence>
<dbReference type="Proteomes" id="UP000631114">
    <property type="component" value="Unassembled WGS sequence"/>
</dbReference>
<dbReference type="Pfam" id="PF14432">
    <property type="entry name" value="DYW_deaminase"/>
    <property type="match status" value="1"/>
</dbReference>
<reference evidence="7 8" key="1">
    <citation type="submission" date="2020-10" db="EMBL/GenBank/DDBJ databases">
        <title>The Coptis chinensis genome and diversification of protoberbering-type alkaloids.</title>
        <authorList>
            <person name="Wang B."/>
            <person name="Shu S."/>
            <person name="Song C."/>
            <person name="Liu Y."/>
        </authorList>
    </citation>
    <scope>NUCLEOTIDE SEQUENCE [LARGE SCALE GENOMIC DNA]</scope>
    <source>
        <strain evidence="7">HL-2020</strain>
        <tissue evidence="7">Leaf</tissue>
    </source>
</reference>
<evidence type="ECO:0000256" key="1">
    <source>
        <dbReference type="ARBA" id="ARBA00022723"/>
    </source>
</evidence>
<comment type="caution">
    <text evidence="7">The sequence shown here is derived from an EMBL/GenBank/DDBJ whole genome shotgun (WGS) entry which is preliminary data.</text>
</comment>
<dbReference type="PANTHER" id="PTHR47103">
    <property type="entry name" value="DNA-BINDING PROTEIN"/>
    <property type="match status" value="1"/>
</dbReference>
<evidence type="ECO:0000256" key="4">
    <source>
        <dbReference type="ARBA" id="ARBA00022833"/>
    </source>
</evidence>
<dbReference type="AlphaFoldDB" id="A0A835LIN3"/>
<dbReference type="Pfam" id="PF00098">
    <property type="entry name" value="zf-CCHC"/>
    <property type="match status" value="1"/>
</dbReference>
<protein>
    <submittedName>
        <fullName evidence="7">Uncharacterized protein</fullName>
    </submittedName>
</protein>
<organism evidence="7 8">
    <name type="scientific">Coptis chinensis</name>
    <dbReference type="NCBI Taxonomy" id="261450"/>
    <lineage>
        <taxon>Eukaryota</taxon>
        <taxon>Viridiplantae</taxon>
        <taxon>Streptophyta</taxon>
        <taxon>Embryophyta</taxon>
        <taxon>Tracheophyta</taxon>
        <taxon>Spermatophyta</taxon>
        <taxon>Magnoliopsida</taxon>
        <taxon>Ranunculales</taxon>
        <taxon>Ranunculaceae</taxon>
        <taxon>Coptidoideae</taxon>
        <taxon>Coptis</taxon>
    </lineage>
</organism>
<evidence type="ECO:0000313" key="7">
    <source>
        <dbReference type="EMBL" id="KAF9593887.1"/>
    </source>
</evidence>
<proteinExistence type="predicted"/>
<evidence type="ECO:0000256" key="3">
    <source>
        <dbReference type="ARBA" id="ARBA00022771"/>
    </source>
</evidence>
<keyword evidence="2" id="KW-0677">Repeat</keyword>
<keyword evidence="8" id="KW-1185">Reference proteome</keyword>
<dbReference type="InterPro" id="IPR032867">
    <property type="entry name" value="DYW_dom"/>
</dbReference>
<feature type="domain" description="DYW" evidence="6">
    <location>
        <begin position="376"/>
        <end position="422"/>
    </location>
</feature>
<dbReference type="EMBL" id="JADFTS010000008">
    <property type="protein sequence ID" value="KAF9593887.1"/>
    <property type="molecule type" value="Genomic_DNA"/>
</dbReference>
<keyword evidence="3" id="KW-0863">Zinc-finger</keyword>
<accession>A0A835LIN3</accession>
<dbReference type="Gene3D" id="4.10.60.10">
    <property type="entry name" value="Zinc finger, CCHC-type"/>
    <property type="match status" value="1"/>
</dbReference>
<dbReference type="PANTHER" id="PTHR47103:SF8">
    <property type="entry name" value="DNA-BINDING PROTEIN"/>
    <property type="match status" value="1"/>
</dbReference>
<evidence type="ECO:0000259" key="5">
    <source>
        <dbReference type="Pfam" id="PF00098"/>
    </source>
</evidence>
<dbReference type="InterPro" id="IPR001878">
    <property type="entry name" value="Znf_CCHC"/>
</dbReference>
<name>A0A835LIN3_9MAGN</name>
<dbReference type="GO" id="GO:0008270">
    <property type="term" value="F:zinc ion binding"/>
    <property type="evidence" value="ECO:0007669"/>
    <property type="project" value="UniProtKB-KW"/>
</dbReference>
<gene>
    <name evidence="7" type="ORF">IFM89_025821</name>
</gene>
<evidence type="ECO:0000313" key="8">
    <source>
        <dbReference type="Proteomes" id="UP000631114"/>
    </source>
</evidence>
<keyword evidence="4" id="KW-0862">Zinc</keyword>
<sequence length="424" mass="47146">MVSRNQHCSYSAEFPTVPVAPTTPKEKRRWSFRRSAMTSRDFSSMDLIATTLQSVVQSMLETENDRRLSSVSIFGASVVSCNDAVMAVGQPAPAVTQLGSVSRRRTSAIQEAASIRIQAFFRGQGKRLCALKGLVKLQALVRSYLIDRHIEDNVKVVEMDFGQSRGSTKSRNGYLTNNHVEKADQRYSPHHYAKLKQNCLWHMLLAKMSPNACSEYRTEQLLSQLKHIAVECSTKSLCWNCREPGHMGSDFQNEVICHTFGKTGHIARDFAAPSLPPGDLRVCNNCYKTGHIVMVDLLDRAGHLEEALNLAAMMPIEACVEHSLVLIGSIEILIREKGVRKNPGCSLMEAEDGIIHELFAGDITHPKSKEIKEALDDLLQTSFGLFTTTAGIPIRIVKNLRVCEDFHTAMCGASLIMRREIVEG</sequence>